<comment type="caution">
    <text evidence="1">The sequence shown here is derived from an EMBL/GenBank/DDBJ whole genome shotgun (WGS) entry which is preliminary data.</text>
</comment>
<dbReference type="Proteomes" id="UP001380953">
    <property type="component" value="Unassembled WGS sequence"/>
</dbReference>
<accession>A0ACC6PJY9</accession>
<protein>
    <submittedName>
        <fullName evidence="1">AraC family transcriptional regulator</fullName>
    </submittedName>
</protein>
<dbReference type="EMBL" id="JBBKAR010000061">
    <property type="protein sequence ID" value="MEJ8307182.1"/>
    <property type="molecule type" value="Genomic_DNA"/>
</dbReference>
<reference evidence="1" key="1">
    <citation type="submission" date="2024-03" db="EMBL/GenBank/DDBJ databases">
        <title>Whole genome sequecning of epiphytes from Marcgravia umbellata leaves.</title>
        <authorList>
            <person name="Kumar G."/>
            <person name="Savka M.A."/>
        </authorList>
    </citation>
    <scope>NUCLEOTIDE SEQUENCE</scope>
    <source>
        <strain evidence="1">RIT_BL5</strain>
    </source>
</reference>
<sequence>MYKPLEVFSDRSEKLTYNLPGFPLCVYQGSLRFYDAQAFDYHWHADLEFVLVVEGSMDYLVNGQTVHIGTGEAIFVNSKRLHRGFSIDGSNCSYIVVTVHPSLLGESTSAGQTFLDQKFGLQADDFLLLSSREPWQQEMIELLLEMNQHMQKGTGNLLHLLSKSAYLCACVADHVGEKLMASIDTRNLAIIHDMTDYIHRHYEDKLTTDDIAASGSICRSRCCELFKKHLHLTPNNYLVRFRIQKSRDMLKETNRPVSEVALACGFQSASYFAYVFHKQIGQTPQEFRKQVQ</sequence>
<evidence type="ECO:0000313" key="1">
    <source>
        <dbReference type="EMBL" id="MEJ8307182.1"/>
    </source>
</evidence>
<keyword evidence="2" id="KW-1185">Reference proteome</keyword>
<gene>
    <name evidence="1" type="ORF">WKI47_25005</name>
</gene>
<name>A0ACC6PJY9_9BACL</name>
<organism evidence="1 2">
    <name type="scientific">Saccharibacillus sacchari</name>
    <dbReference type="NCBI Taxonomy" id="456493"/>
    <lineage>
        <taxon>Bacteria</taxon>
        <taxon>Bacillati</taxon>
        <taxon>Bacillota</taxon>
        <taxon>Bacilli</taxon>
        <taxon>Bacillales</taxon>
        <taxon>Paenibacillaceae</taxon>
        <taxon>Saccharibacillus</taxon>
    </lineage>
</organism>
<evidence type="ECO:0000313" key="2">
    <source>
        <dbReference type="Proteomes" id="UP001380953"/>
    </source>
</evidence>
<proteinExistence type="predicted"/>